<protein>
    <submittedName>
        <fullName evidence="2">Uncharacterized protein</fullName>
    </submittedName>
</protein>
<dbReference type="HOGENOM" id="CLU_1042060_0_0_1"/>
<evidence type="ECO:0000313" key="2">
    <source>
        <dbReference type="EMBL" id="CAX40389.1"/>
    </source>
</evidence>
<proteinExistence type="predicted"/>
<dbReference type="OrthoDB" id="4011634at2759"/>
<accession>B9WMS3</accession>
<reference evidence="2 3" key="1">
    <citation type="journal article" date="2009" name="Genome Res.">
        <title>Comparative genomics of the fungal pathogens Candida dubliniensis and Candida albicans.</title>
        <authorList>
            <person name="Jackson A.P."/>
            <person name="Gamble J.A."/>
            <person name="Yeomans T."/>
            <person name="Moran G.P."/>
            <person name="Saunders D."/>
            <person name="Harris D."/>
            <person name="Aslett M."/>
            <person name="Barrell J.F."/>
            <person name="Butler G."/>
            <person name="Citiulo F."/>
            <person name="Coleman D.C."/>
            <person name="de Groot P.W.J."/>
            <person name="Goodwin T.J."/>
            <person name="Quail M.A."/>
            <person name="McQuillan J."/>
            <person name="Munro C.A."/>
            <person name="Pain A."/>
            <person name="Poulter R.T."/>
            <person name="Rajandream M.A."/>
            <person name="Renauld H."/>
            <person name="Spiering M.J."/>
            <person name="Tivey A."/>
            <person name="Gow N.A.R."/>
            <person name="Barrell B."/>
            <person name="Sullivan D.J."/>
            <person name="Berriman M."/>
        </authorList>
    </citation>
    <scope>NUCLEOTIDE SEQUENCE [LARGE SCALE GENOMIC DNA]</scope>
    <source>
        <strain evidence="3">CD36 / ATCC MYA-646 / CBS 7987 / NCPF 3949 / NRRL Y-17841</strain>
    </source>
</reference>
<dbReference type="RefSeq" id="XP_002422382.1">
    <property type="nucleotide sequence ID" value="XM_002422337.1"/>
</dbReference>
<organism evidence="2 3">
    <name type="scientific">Candida dubliniensis (strain CD36 / ATCC MYA-646 / CBS 7987 / NCPF 3949 / NRRL Y-17841)</name>
    <name type="common">Yeast</name>
    <dbReference type="NCBI Taxonomy" id="573826"/>
    <lineage>
        <taxon>Eukaryota</taxon>
        <taxon>Fungi</taxon>
        <taxon>Dikarya</taxon>
        <taxon>Ascomycota</taxon>
        <taxon>Saccharomycotina</taxon>
        <taxon>Pichiomycetes</taxon>
        <taxon>Debaryomycetaceae</taxon>
        <taxon>Candida/Lodderomyces clade</taxon>
        <taxon>Candida</taxon>
    </lineage>
</organism>
<dbReference type="CGD" id="CAL0000170012">
    <property type="gene designation" value="Cd36_34490"/>
</dbReference>
<dbReference type="GeneID" id="8049929"/>
<evidence type="ECO:0000313" key="1">
    <source>
        <dbReference type="CGD" id="CAL0000170012"/>
    </source>
</evidence>
<dbReference type="EMBL" id="FM992695">
    <property type="protein sequence ID" value="CAX40389.1"/>
    <property type="molecule type" value="Genomic_DNA"/>
</dbReference>
<keyword evidence="3" id="KW-1185">Reference proteome</keyword>
<evidence type="ECO:0000313" key="3">
    <source>
        <dbReference type="Proteomes" id="UP000002605"/>
    </source>
</evidence>
<dbReference type="Proteomes" id="UP000002605">
    <property type="component" value="Chromosome R"/>
</dbReference>
<gene>
    <name evidence="1" type="ordered locus">Cd36_34490</name>
    <name evidence="2" type="ORF">CD36_34490</name>
</gene>
<dbReference type="VEuPathDB" id="FungiDB:CD36_34490"/>
<sequence length="275" mass="32218">MTMSFNRVETFLLHRIFVDLNKDLFEENTQEPLVSTLKTGSKYIPYEYIVQSPTSILKNQISVYNAISEKIQQLPITENNFELIIYGLEFEYLHLKSKTIEKKDVVEIIGYVIDTSDTRFDITNLVEAIQLIIDPKLRVVVDDFASFTRTFPNLTRTSLNHALAITYAFGIFFYPVVHNALNCAKNVKLMREFMRYYYLRYLQNPNDEFIDITQEAYNFCKENFPNDTERKTNEVIDEMTLSVLTSTLGLLDSLETSKSEYKRRRIGYQYTRGSL</sequence>
<dbReference type="KEGG" id="cdu:CD36_34490"/>
<dbReference type="AlphaFoldDB" id="B9WMS3"/>
<dbReference type="eggNOG" id="ENOG502T68W">
    <property type="taxonomic scope" value="Eukaryota"/>
</dbReference>
<name>B9WMS3_CANDC</name>